<dbReference type="PRINTS" id="PR00411">
    <property type="entry name" value="PNDRDTASEI"/>
</dbReference>
<feature type="binding site" evidence="11">
    <location>
        <position position="180"/>
    </location>
    <ligand>
        <name>FAD</name>
        <dbReference type="ChEBI" id="CHEBI:57692"/>
    </ligand>
</feature>
<comment type="subunit">
    <text evidence="9 11">Homodimer. Heterotetramer of two MnmE and two MnmG subunits.</text>
</comment>
<evidence type="ECO:0000313" key="14">
    <source>
        <dbReference type="EMBL" id="BDD85806.1"/>
    </source>
</evidence>
<feature type="region of interest" description="Disordered" evidence="12">
    <location>
        <begin position="628"/>
        <end position="650"/>
    </location>
</feature>
<comment type="subcellular location">
    <subcellularLocation>
        <location evidence="11">Cytoplasm</location>
    </subcellularLocation>
</comment>
<dbReference type="Gene3D" id="1.10.10.1800">
    <property type="entry name" value="tRNA uridine 5-carboxymethylaminomethyl modification enzyme MnmG/GidA"/>
    <property type="match status" value="1"/>
</dbReference>
<dbReference type="EMBL" id="AP025516">
    <property type="protein sequence ID" value="BDD85806.1"/>
    <property type="molecule type" value="Genomic_DNA"/>
</dbReference>
<dbReference type="PROSITE" id="PS01281">
    <property type="entry name" value="GIDA_2"/>
    <property type="match status" value="1"/>
</dbReference>
<sequence length="650" mass="71431">MSDLNTFDVAVIGAGHAGCEAALAAARLGCKTLITVINVDTIGAMSCNPAIGGLAKGHLVREIDALGGEMARNIDATSIQFRRLNTSKGPAVRSSRAQADRLLYRLRLKQVLEQQPNLSIRQAVVDRLLVEDGRIVGLVTSLDERVRVKAVVVATGTFLNGLIHIGLKNFPAGRMGDAPSVSLAQWFREQGFHVGRMKTGTVPRLAATTIDYSRLEPQYSDEPPSFFSFDNQGAYRQPQFPCHITYTNERTHEIIRGAIDQSPLFAGIIEGVGARYCPSIEDKVMRFPEKNRHQIFLEPEGIETTEVYPNGLPTSLPLATQIEMVRSIEGLEQAVIIRPGYAIEYDYVDPLELLPSLETKRIRGLYLAGQINGTSGYEEAAAQGLIAGINSVRSIRGGAPLIIDRSQAYIGVLIDDLVTRGTKEPYRLFTSRAEYRLLLREDNADARLSEIGYHIGLLPEPRYRVFRRKQQEIEAGISTLESASVKPSALLDKTLAAYGSVPVKQKTTLAEILRRPELSIDQVVQLGQDDTDDRVGAMATSAYKEDIQLRVKYRGYIDRQNEQVARFRKLESLSLPDDIDYTSLAGLSREVVEKLSTVRPVSLGQASRISGITPAAISILQVHLKKLGTNSQPKRPQGTKSAGDNEGISQ</sequence>
<dbReference type="InterPro" id="IPR026904">
    <property type="entry name" value="MnmG_C"/>
</dbReference>
<evidence type="ECO:0000256" key="1">
    <source>
        <dbReference type="ARBA" id="ARBA00001974"/>
    </source>
</evidence>
<dbReference type="InterPro" id="IPR036188">
    <property type="entry name" value="FAD/NAD-bd_sf"/>
</dbReference>
<evidence type="ECO:0000256" key="3">
    <source>
        <dbReference type="ARBA" id="ARBA00007653"/>
    </source>
</evidence>
<dbReference type="InterPro" id="IPR020595">
    <property type="entry name" value="MnmG-rel_CS"/>
</dbReference>
<evidence type="ECO:0000313" key="15">
    <source>
        <dbReference type="Proteomes" id="UP000830055"/>
    </source>
</evidence>
<dbReference type="InterPro" id="IPR002218">
    <property type="entry name" value="MnmG-rel"/>
</dbReference>
<dbReference type="Gene3D" id="1.10.150.570">
    <property type="entry name" value="GidA associated domain, C-terminal subdomain"/>
    <property type="match status" value="1"/>
</dbReference>
<dbReference type="PRINTS" id="PR00368">
    <property type="entry name" value="FADPNR"/>
</dbReference>
<keyword evidence="6 11" id="KW-0819">tRNA processing</keyword>
<dbReference type="InterPro" id="IPR044920">
    <property type="entry name" value="MnmG_C_subdom_sf"/>
</dbReference>
<dbReference type="InterPro" id="IPR040131">
    <property type="entry name" value="MnmG_N"/>
</dbReference>
<dbReference type="SMART" id="SM01228">
    <property type="entry name" value="GIDA_assoc_3"/>
    <property type="match status" value="1"/>
</dbReference>
<reference evidence="14 15" key="1">
    <citation type="submission" date="2022-01" db="EMBL/GenBank/DDBJ databases">
        <title>Desulfofustis limnae sp. nov., a novel mesophilic sulfate-reducing bacterium isolated from marsh soil.</title>
        <authorList>
            <person name="Watanabe M."/>
            <person name="Takahashi A."/>
            <person name="Kojima H."/>
            <person name="Fukui M."/>
        </authorList>
    </citation>
    <scope>NUCLEOTIDE SEQUENCE [LARGE SCALE GENOMIC DNA]</scope>
    <source>
        <strain evidence="14 15">PPLL</strain>
    </source>
</reference>
<evidence type="ECO:0000256" key="2">
    <source>
        <dbReference type="ARBA" id="ARBA00003717"/>
    </source>
</evidence>
<dbReference type="Pfam" id="PF01134">
    <property type="entry name" value="GIDA"/>
    <property type="match status" value="1"/>
</dbReference>
<dbReference type="SUPFAM" id="SSF51905">
    <property type="entry name" value="FAD/NAD(P)-binding domain"/>
    <property type="match status" value="1"/>
</dbReference>
<evidence type="ECO:0000256" key="7">
    <source>
        <dbReference type="ARBA" id="ARBA00022827"/>
    </source>
</evidence>
<keyword evidence="11" id="KW-0963">Cytoplasm</keyword>
<protein>
    <recommendedName>
        <fullName evidence="4 11">tRNA uridine 5-carboxymethylaminomethyl modification enzyme MnmG</fullName>
    </recommendedName>
    <alternativeName>
        <fullName evidence="10 11">Glucose-inhibited division protein A</fullName>
    </alternativeName>
</protein>
<dbReference type="InterPro" id="IPR049312">
    <property type="entry name" value="GIDA_C_N"/>
</dbReference>
<feature type="domain" description="tRNA uridine 5-carboxymethylaminomethyl modification enzyme C-terminal subdomain" evidence="13">
    <location>
        <begin position="551"/>
        <end position="622"/>
    </location>
</feature>
<dbReference type="Pfam" id="PF13932">
    <property type="entry name" value="SAM_GIDA_C"/>
    <property type="match status" value="1"/>
</dbReference>
<keyword evidence="8 11" id="KW-0520">NAD</keyword>
<dbReference type="RefSeq" id="WP_284152936.1">
    <property type="nucleotide sequence ID" value="NZ_AP025516.1"/>
</dbReference>
<dbReference type="InterPro" id="IPR004416">
    <property type="entry name" value="MnmG"/>
</dbReference>
<comment type="similarity">
    <text evidence="3 11">Belongs to the MnmG family.</text>
</comment>
<dbReference type="InterPro" id="IPR047001">
    <property type="entry name" value="MnmG_C_subdom"/>
</dbReference>
<comment type="function">
    <text evidence="2 11">NAD-binding protein involved in the addition of a carboxymethylaminomethyl (cmnm) group at the wobble position (U34) of certain tRNAs, forming tRNA-cmnm(5)s(2)U34.</text>
</comment>
<evidence type="ECO:0000256" key="8">
    <source>
        <dbReference type="ARBA" id="ARBA00023027"/>
    </source>
</evidence>
<evidence type="ECO:0000256" key="12">
    <source>
        <dbReference type="SAM" id="MobiDB-lite"/>
    </source>
</evidence>
<keyword evidence="5 11" id="KW-0285">Flavoprotein</keyword>
<dbReference type="PROSITE" id="PS01280">
    <property type="entry name" value="GIDA_1"/>
    <property type="match status" value="1"/>
</dbReference>
<feature type="binding site" evidence="11">
    <location>
        <position position="370"/>
    </location>
    <ligand>
        <name>FAD</name>
        <dbReference type="ChEBI" id="CHEBI:57692"/>
    </ligand>
</feature>
<keyword evidence="15" id="KW-1185">Reference proteome</keyword>
<proteinExistence type="inferred from homology"/>
<dbReference type="PANTHER" id="PTHR11806:SF0">
    <property type="entry name" value="PROTEIN MTO1 HOMOLOG, MITOCHONDRIAL"/>
    <property type="match status" value="1"/>
</dbReference>
<dbReference type="Pfam" id="PF21680">
    <property type="entry name" value="GIDA_C_1st"/>
    <property type="match status" value="1"/>
</dbReference>
<gene>
    <name evidence="11 14" type="primary">mnmG</name>
    <name evidence="11" type="synonym">gidA</name>
    <name evidence="14" type="ORF">DPPLL_01710</name>
</gene>
<evidence type="ECO:0000256" key="4">
    <source>
        <dbReference type="ARBA" id="ARBA00020461"/>
    </source>
</evidence>
<feature type="binding site" evidence="11">
    <location>
        <begin position="273"/>
        <end position="287"/>
    </location>
    <ligand>
        <name>NAD(+)</name>
        <dbReference type="ChEBI" id="CHEBI:57540"/>
    </ligand>
</feature>
<dbReference type="PANTHER" id="PTHR11806">
    <property type="entry name" value="GLUCOSE INHIBITED DIVISION PROTEIN A"/>
    <property type="match status" value="1"/>
</dbReference>
<evidence type="ECO:0000256" key="6">
    <source>
        <dbReference type="ARBA" id="ARBA00022694"/>
    </source>
</evidence>
<dbReference type="NCBIfam" id="TIGR00136">
    <property type="entry name" value="mnmG_gidA"/>
    <property type="match status" value="1"/>
</dbReference>
<comment type="cofactor">
    <cofactor evidence="1 11">
        <name>FAD</name>
        <dbReference type="ChEBI" id="CHEBI:57692"/>
    </cofactor>
</comment>
<dbReference type="Proteomes" id="UP000830055">
    <property type="component" value="Chromosome"/>
</dbReference>
<evidence type="ECO:0000256" key="11">
    <source>
        <dbReference type="HAMAP-Rule" id="MF_00129"/>
    </source>
</evidence>
<dbReference type="HAMAP" id="MF_00129">
    <property type="entry name" value="MnmG_GidA"/>
    <property type="match status" value="1"/>
</dbReference>
<feature type="binding site" evidence="11">
    <location>
        <begin position="13"/>
        <end position="18"/>
    </location>
    <ligand>
        <name>FAD</name>
        <dbReference type="ChEBI" id="CHEBI:57692"/>
    </ligand>
</feature>
<evidence type="ECO:0000256" key="9">
    <source>
        <dbReference type="ARBA" id="ARBA00025948"/>
    </source>
</evidence>
<accession>A0ABN6M1X3</accession>
<feature type="binding site" evidence="11">
    <location>
        <position position="125"/>
    </location>
    <ligand>
        <name>FAD</name>
        <dbReference type="ChEBI" id="CHEBI:57692"/>
    </ligand>
</feature>
<evidence type="ECO:0000259" key="13">
    <source>
        <dbReference type="SMART" id="SM01228"/>
    </source>
</evidence>
<evidence type="ECO:0000256" key="10">
    <source>
        <dbReference type="ARBA" id="ARBA00031800"/>
    </source>
</evidence>
<evidence type="ECO:0000256" key="5">
    <source>
        <dbReference type="ARBA" id="ARBA00022630"/>
    </source>
</evidence>
<keyword evidence="7 11" id="KW-0274">FAD</keyword>
<organism evidence="14 15">
    <name type="scientific">Desulfofustis limnaeus</name>
    <dbReference type="NCBI Taxonomy" id="2740163"/>
    <lineage>
        <taxon>Bacteria</taxon>
        <taxon>Pseudomonadati</taxon>
        <taxon>Thermodesulfobacteriota</taxon>
        <taxon>Desulfobulbia</taxon>
        <taxon>Desulfobulbales</taxon>
        <taxon>Desulfocapsaceae</taxon>
        <taxon>Desulfofustis</taxon>
    </lineage>
</organism>
<dbReference type="Gene3D" id="3.50.50.60">
    <property type="entry name" value="FAD/NAD(P)-binding domain"/>
    <property type="match status" value="2"/>
</dbReference>
<name>A0ABN6M1X3_9BACT</name>